<dbReference type="Proteomes" id="UP001172386">
    <property type="component" value="Unassembled WGS sequence"/>
</dbReference>
<reference evidence="1" key="1">
    <citation type="submission" date="2022-10" db="EMBL/GenBank/DDBJ databases">
        <title>Culturing micro-colonial fungi from biological soil crusts in the Mojave desert and describing Neophaeococcomyces mojavensis, and introducing the new genera and species Taxawa tesnikishii.</title>
        <authorList>
            <person name="Kurbessoian T."/>
            <person name="Stajich J.E."/>
        </authorList>
    </citation>
    <scope>NUCLEOTIDE SEQUENCE</scope>
    <source>
        <strain evidence="1">JES_112</strain>
    </source>
</reference>
<proteinExistence type="predicted"/>
<dbReference type="EMBL" id="JAPDRQ010000027">
    <property type="protein sequence ID" value="KAJ9660901.1"/>
    <property type="molecule type" value="Genomic_DNA"/>
</dbReference>
<evidence type="ECO:0000313" key="2">
    <source>
        <dbReference type="Proteomes" id="UP001172386"/>
    </source>
</evidence>
<organism evidence="1 2">
    <name type="scientific">Neophaeococcomyces mojaviensis</name>
    <dbReference type="NCBI Taxonomy" id="3383035"/>
    <lineage>
        <taxon>Eukaryota</taxon>
        <taxon>Fungi</taxon>
        <taxon>Dikarya</taxon>
        <taxon>Ascomycota</taxon>
        <taxon>Pezizomycotina</taxon>
        <taxon>Eurotiomycetes</taxon>
        <taxon>Chaetothyriomycetidae</taxon>
        <taxon>Chaetothyriales</taxon>
        <taxon>Chaetothyriales incertae sedis</taxon>
        <taxon>Neophaeococcomyces</taxon>
    </lineage>
</organism>
<evidence type="ECO:0000313" key="1">
    <source>
        <dbReference type="EMBL" id="KAJ9660901.1"/>
    </source>
</evidence>
<sequence>MAIFKDGVALITGAASGMDTSNIGLIEHVLSADGSKKIVLGDLSDPGMEETRRLILAEYPDAAVAMRHMDVSSETSVEEFYSFAVSQFGSIDYAAHVAGVAQTPTPIHQNPDAVFDRVYAVNQRGAFLCERAALRQMLKQERRHDGGCRGSIVVVTSQLAEMTCNGMAAYSASKAGTRGMCRSDAMDYGPEGIRINTVGPGVTMTPLLLASQDDGFIQLMARSAPLRRNAQPEDIANAIVWLSSDRASFITGISLMVDGGQGLEVGPDEAVQTA</sequence>
<protein>
    <submittedName>
        <fullName evidence="1">Uncharacterized protein</fullName>
    </submittedName>
</protein>
<name>A0ACC3AEK1_9EURO</name>
<gene>
    <name evidence="1" type="ORF">H2198_002246</name>
</gene>
<comment type="caution">
    <text evidence="1">The sequence shown here is derived from an EMBL/GenBank/DDBJ whole genome shotgun (WGS) entry which is preliminary data.</text>
</comment>
<keyword evidence="2" id="KW-1185">Reference proteome</keyword>
<accession>A0ACC3AEK1</accession>